<evidence type="ECO:0000256" key="1">
    <source>
        <dbReference type="ARBA" id="ARBA00022737"/>
    </source>
</evidence>
<dbReference type="EMBL" id="MPSH01000013">
    <property type="protein sequence ID" value="PNH32315.1"/>
    <property type="molecule type" value="Genomic_DNA"/>
</dbReference>
<evidence type="ECO:0000313" key="6">
    <source>
        <dbReference type="Proteomes" id="UP000236305"/>
    </source>
</evidence>
<reference evidence="5 6" key="1">
    <citation type="submission" date="2017-12" db="EMBL/GenBank/DDBJ databases">
        <title>Comparative genomics yields insights into virulence evolution of Verticillium dahliae.</title>
        <authorList>
            <person name="Fan R."/>
            <person name="Armitage A.D."/>
            <person name="Cascant-Lopez E."/>
            <person name="Sobczyk M."/>
            <person name="Cockerton H.M."/>
            <person name="Harrison R.J."/>
        </authorList>
    </citation>
    <scope>NUCLEOTIDE SEQUENCE [LARGE SCALE GENOMIC DNA]</scope>
    <source>
        <strain evidence="5 6">12008</strain>
    </source>
</reference>
<protein>
    <recommendedName>
        <fullName evidence="4">WSC domain-containing protein</fullName>
    </recommendedName>
</protein>
<evidence type="ECO:0000256" key="3">
    <source>
        <dbReference type="SAM" id="SignalP"/>
    </source>
</evidence>
<dbReference type="Pfam" id="PF01822">
    <property type="entry name" value="WSC"/>
    <property type="match status" value="2"/>
</dbReference>
<keyword evidence="2" id="KW-1133">Transmembrane helix</keyword>
<dbReference type="PROSITE" id="PS51212">
    <property type="entry name" value="WSC"/>
    <property type="match status" value="2"/>
</dbReference>
<dbReference type="InterPro" id="IPR002889">
    <property type="entry name" value="WSC_carb-bd"/>
</dbReference>
<dbReference type="SMART" id="SM00321">
    <property type="entry name" value="WSC"/>
    <property type="match status" value="2"/>
</dbReference>
<feature type="domain" description="WSC" evidence="4">
    <location>
        <begin position="138"/>
        <end position="237"/>
    </location>
</feature>
<evidence type="ECO:0000259" key="4">
    <source>
        <dbReference type="PROSITE" id="PS51212"/>
    </source>
</evidence>
<accession>A0AA44WKD8</accession>
<feature type="transmembrane region" description="Helical" evidence="2">
    <location>
        <begin position="340"/>
        <end position="360"/>
    </location>
</feature>
<organism evidence="5 6">
    <name type="scientific">Verticillium dahliae</name>
    <name type="common">Verticillium wilt</name>
    <dbReference type="NCBI Taxonomy" id="27337"/>
    <lineage>
        <taxon>Eukaryota</taxon>
        <taxon>Fungi</taxon>
        <taxon>Dikarya</taxon>
        <taxon>Ascomycota</taxon>
        <taxon>Pezizomycotina</taxon>
        <taxon>Sordariomycetes</taxon>
        <taxon>Hypocreomycetidae</taxon>
        <taxon>Glomerellales</taxon>
        <taxon>Plectosphaerellaceae</taxon>
        <taxon>Verticillium</taxon>
    </lineage>
</organism>
<feature type="chain" id="PRO_5041439571" description="WSC domain-containing protein" evidence="3">
    <location>
        <begin position="22"/>
        <end position="402"/>
    </location>
</feature>
<sequence>MAPVKAWAAFAALSLVSTVQAWHVELPPCLDNFQPFVNSGCYANTDGKSMPYRSSTSSREMTVEKCTAECKGNGYRYAGLEYYGICYCGNTVNGAELAAGDCNFPCNGDKNETCGGDRKLSVFEDRTFPATDAVTIENYVDTGCWTDHSQIGKSLSWPQDQLDKSVMTPSLCTEACRQGGFPYAGVEYGQECWCGAVMGNETRSVDASQCGMACKGDKTKTCALLLFLCRLDFYHLTFFHLDDCRLFDLLHRFFLVVFFFFFFFFFFFLFLFLLLLFFFRLLHLFFLLLLLHLFFFFLLLLFLFLLHDHFFFFLLLLHDHYCLLHHLLHNSSLRHGDSHLLHHLLFFFFLLIFFLFLLLLHNSSLRHGASHLLLHHLDPGTSPAYDHRAYYNHPAHHHHHQH</sequence>
<dbReference type="PANTHER" id="PTHR45964:SF5">
    <property type="entry name" value="WSCD FAMILY MEMBER CG9164"/>
    <property type="match status" value="1"/>
</dbReference>
<comment type="caution">
    <text evidence="5">The sequence shown here is derived from an EMBL/GenBank/DDBJ whole genome shotgun (WGS) entry which is preliminary data.</text>
</comment>
<keyword evidence="2" id="KW-0812">Transmembrane</keyword>
<name>A0AA44WKD8_VERDA</name>
<evidence type="ECO:0000313" key="5">
    <source>
        <dbReference type="EMBL" id="PNH32315.1"/>
    </source>
</evidence>
<dbReference type="PANTHER" id="PTHR45964">
    <property type="entry name" value="WSCD FAMILY MEMBER CG9164"/>
    <property type="match status" value="1"/>
</dbReference>
<keyword evidence="1" id="KW-0677">Repeat</keyword>
<dbReference type="InterPro" id="IPR051589">
    <property type="entry name" value="Sialate-O-sulfotransferase"/>
</dbReference>
<evidence type="ECO:0000256" key="2">
    <source>
        <dbReference type="SAM" id="Phobius"/>
    </source>
</evidence>
<gene>
    <name evidence="5" type="ORF">BJF96_g4500</name>
</gene>
<feature type="transmembrane region" description="Helical" evidence="2">
    <location>
        <begin position="284"/>
        <end position="305"/>
    </location>
</feature>
<feature type="transmembrane region" description="Helical" evidence="2">
    <location>
        <begin position="253"/>
        <end position="278"/>
    </location>
</feature>
<dbReference type="Proteomes" id="UP000236305">
    <property type="component" value="Unassembled WGS sequence"/>
</dbReference>
<keyword evidence="2" id="KW-0472">Membrane</keyword>
<feature type="domain" description="WSC" evidence="4">
    <location>
        <begin position="35"/>
        <end position="126"/>
    </location>
</feature>
<dbReference type="AlphaFoldDB" id="A0AA44WKD8"/>
<keyword evidence="3" id="KW-0732">Signal</keyword>
<feature type="signal peptide" evidence="3">
    <location>
        <begin position="1"/>
        <end position="21"/>
    </location>
</feature>
<proteinExistence type="predicted"/>